<dbReference type="RefSeq" id="WP_093843780.1">
    <property type="nucleotide sequence ID" value="NZ_CP054938.1"/>
</dbReference>
<dbReference type="Proteomes" id="UP000198873">
    <property type="component" value="Unassembled WGS sequence"/>
</dbReference>
<keyword evidence="1" id="KW-0723">Serine/threonine-protein kinase</keyword>
<dbReference type="SUPFAM" id="SSF55874">
    <property type="entry name" value="ATPase domain of HSP90 chaperone/DNA topoisomerase II/histidine kinase"/>
    <property type="match status" value="1"/>
</dbReference>
<dbReference type="PANTHER" id="PTHR35526:SF3">
    <property type="entry name" value="ANTI-SIGMA-F FACTOR RSBW"/>
    <property type="match status" value="1"/>
</dbReference>
<name>A0A1I6UW53_9ACTN</name>
<evidence type="ECO:0000313" key="4">
    <source>
        <dbReference type="Proteomes" id="UP000198873"/>
    </source>
</evidence>
<evidence type="ECO:0000256" key="1">
    <source>
        <dbReference type="ARBA" id="ARBA00022527"/>
    </source>
</evidence>
<dbReference type="PANTHER" id="PTHR35526">
    <property type="entry name" value="ANTI-SIGMA-F FACTOR RSBW-RELATED"/>
    <property type="match status" value="1"/>
</dbReference>
<dbReference type="Pfam" id="PF13581">
    <property type="entry name" value="HATPase_c_2"/>
    <property type="match status" value="1"/>
</dbReference>
<proteinExistence type="predicted"/>
<evidence type="ECO:0000259" key="2">
    <source>
        <dbReference type="Pfam" id="PF13581"/>
    </source>
</evidence>
<dbReference type="CDD" id="cd16936">
    <property type="entry name" value="HATPase_RsbW-like"/>
    <property type="match status" value="1"/>
</dbReference>
<accession>A0A1I6UW53</accession>
<dbReference type="GO" id="GO:0004674">
    <property type="term" value="F:protein serine/threonine kinase activity"/>
    <property type="evidence" value="ECO:0007669"/>
    <property type="project" value="UniProtKB-KW"/>
</dbReference>
<organism evidence="3 4">
    <name type="scientific">Streptomyces harbinensis</name>
    <dbReference type="NCBI Taxonomy" id="1176198"/>
    <lineage>
        <taxon>Bacteria</taxon>
        <taxon>Bacillati</taxon>
        <taxon>Actinomycetota</taxon>
        <taxon>Actinomycetes</taxon>
        <taxon>Kitasatosporales</taxon>
        <taxon>Streptomycetaceae</taxon>
        <taxon>Streptomyces</taxon>
    </lineage>
</organism>
<keyword evidence="4" id="KW-1185">Reference proteome</keyword>
<sequence>MRNPVLVAHSERVYGQSLTADARCIEWWRQEAADVVRAWGGSRDAVELVRLGVSELLSNVLRHVGDQPRCYLRIVLIGSEVTVQVFDRSVRIPVIGAAPDWDAEDGRGLWMLREMATRFGCERTRRGRGKIVWFSCDLSGGCHAP</sequence>
<keyword evidence="3" id="KW-0808">Transferase</keyword>
<dbReference type="InterPro" id="IPR050267">
    <property type="entry name" value="Anti-sigma-factor_SerPK"/>
</dbReference>
<dbReference type="InterPro" id="IPR036890">
    <property type="entry name" value="HATPase_C_sf"/>
</dbReference>
<dbReference type="STRING" id="1176198.SAMN05444716_106250"/>
<dbReference type="Gene3D" id="3.30.565.10">
    <property type="entry name" value="Histidine kinase-like ATPase, C-terminal domain"/>
    <property type="match status" value="1"/>
</dbReference>
<feature type="domain" description="Histidine kinase/HSP90-like ATPase" evidence="2">
    <location>
        <begin position="19"/>
        <end position="135"/>
    </location>
</feature>
<keyword evidence="3" id="KW-0418">Kinase</keyword>
<protein>
    <submittedName>
        <fullName evidence="3">Serine/threonine-protein kinase RsbW</fullName>
    </submittedName>
</protein>
<reference evidence="4" key="1">
    <citation type="submission" date="2016-10" db="EMBL/GenBank/DDBJ databases">
        <authorList>
            <person name="Varghese N."/>
            <person name="Submissions S."/>
        </authorList>
    </citation>
    <scope>NUCLEOTIDE SEQUENCE [LARGE SCALE GENOMIC DNA]</scope>
    <source>
        <strain evidence="4">CGMCC 4.7047</strain>
    </source>
</reference>
<evidence type="ECO:0000313" key="3">
    <source>
        <dbReference type="EMBL" id="SFT05671.1"/>
    </source>
</evidence>
<dbReference type="AlphaFoldDB" id="A0A1I6UW53"/>
<dbReference type="EMBL" id="FPAB01000006">
    <property type="protein sequence ID" value="SFT05671.1"/>
    <property type="molecule type" value="Genomic_DNA"/>
</dbReference>
<gene>
    <name evidence="3" type="ORF">SAMN05444716_106250</name>
</gene>
<dbReference type="InterPro" id="IPR003594">
    <property type="entry name" value="HATPase_dom"/>
</dbReference>